<feature type="domain" description="DC1" evidence="2">
    <location>
        <begin position="124"/>
        <end position="174"/>
    </location>
</feature>
<dbReference type="Proteomes" id="UP000187203">
    <property type="component" value="Unassembled WGS sequence"/>
</dbReference>
<evidence type="ECO:0000259" key="2">
    <source>
        <dbReference type="Pfam" id="PF03107"/>
    </source>
</evidence>
<feature type="domain" description="DC1" evidence="2">
    <location>
        <begin position="20"/>
        <end position="66"/>
    </location>
</feature>
<evidence type="ECO:0000313" key="3">
    <source>
        <dbReference type="EMBL" id="OMP04191.1"/>
    </source>
</evidence>
<feature type="domain" description="DC1" evidence="2">
    <location>
        <begin position="221"/>
        <end position="276"/>
    </location>
</feature>
<dbReference type="InterPro" id="IPR046349">
    <property type="entry name" value="C1-like_sf"/>
</dbReference>
<comment type="caution">
    <text evidence="3">The sequence shown here is derived from an EMBL/GenBank/DDBJ whole genome shotgun (WGS) entry which is preliminary data.</text>
</comment>
<dbReference type="InterPro" id="IPR053192">
    <property type="entry name" value="Vacuole_Formation_Reg"/>
</dbReference>
<feature type="domain" description="DC1" evidence="2">
    <location>
        <begin position="396"/>
        <end position="445"/>
    </location>
</feature>
<protein>
    <submittedName>
        <fullName evidence="3">C1-like protein</fullName>
    </submittedName>
</protein>
<proteinExistence type="predicted"/>
<dbReference type="InterPro" id="IPR004146">
    <property type="entry name" value="DC1"/>
</dbReference>
<organism evidence="3 4">
    <name type="scientific">Corchorus olitorius</name>
    <dbReference type="NCBI Taxonomy" id="93759"/>
    <lineage>
        <taxon>Eukaryota</taxon>
        <taxon>Viridiplantae</taxon>
        <taxon>Streptophyta</taxon>
        <taxon>Embryophyta</taxon>
        <taxon>Tracheophyta</taxon>
        <taxon>Spermatophyta</taxon>
        <taxon>Magnoliopsida</taxon>
        <taxon>eudicotyledons</taxon>
        <taxon>Gunneridae</taxon>
        <taxon>Pentapetalae</taxon>
        <taxon>rosids</taxon>
        <taxon>malvids</taxon>
        <taxon>Malvales</taxon>
        <taxon>Malvaceae</taxon>
        <taxon>Grewioideae</taxon>
        <taxon>Apeibeae</taxon>
        <taxon>Corchorus</taxon>
    </lineage>
</organism>
<dbReference type="EMBL" id="AWUE01014278">
    <property type="protein sequence ID" value="OMP04191.1"/>
    <property type="molecule type" value="Genomic_DNA"/>
</dbReference>
<keyword evidence="1" id="KW-0677">Repeat</keyword>
<dbReference type="OrthoDB" id="992923at2759"/>
<keyword evidence="4" id="KW-1185">Reference proteome</keyword>
<dbReference type="SUPFAM" id="SSF57889">
    <property type="entry name" value="Cysteine-rich domain"/>
    <property type="match status" value="6"/>
</dbReference>
<evidence type="ECO:0000256" key="1">
    <source>
        <dbReference type="ARBA" id="ARBA00022737"/>
    </source>
</evidence>
<evidence type="ECO:0000313" key="4">
    <source>
        <dbReference type="Proteomes" id="UP000187203"/>
    </source>
</evidence>
<sequence length="510" mass="60233">MEMKNERESMKQLKDVFHEHHQPLVFNKEPWDQSKFTRCSACKNPLSGESYNCAECDEFYLHKRCAEAPFEINHLHRKHDHLTLQSSIIERSEGRYVSHVCVQCHLQVHQDCTLLPRYIKFLMHRHPLSHKYFLENMEHQKLDCRLCHEEVKTEHGSYSCLKQDCDYVIHVKCVTLDTDIYEVIDPNEIEDLLKDEPVESCITCVIERNESGEAIKIKHLFHEHELMLMEDKIKEEDVDDDDDHKQCNGCTGSISTSFYYCSRYPQCNFLLHKSCAELPRTWDGWLLSYPFTLRSEGIFKCYPCGQQCSGFFYKYYEEEYSLVLCLRCAKISDTFEYPGHQHFLFYDIQNELGWEGKCTACGSESRGERPFFTCKHDDVALEYKCMTLPHATRHKCDKHLLQLMYRDQSDDPIQHDCDICEEGRDPNHWFYHCSICDNSVHPRCVLGEYPFIKIGSMYEHKDHPHPLTFVQKIYYYPKCAICGDHCLDLSLECASCNYIVHWKCISRSRS</sequence>
<dbReference type="PANTHER" id="PTHR32410:SF216">
    <property type="entry name" value="PHORBOL-ESTER_DAG-TYPE DOMAIN-CONTAINING PROTEIN"/>
    <property type="match status" value="1"/>
</dbReference>
<dbReference type="AlphaFoldDB" id="A0A1R3KAS0"/>
<name>A0A1R3KAS0_9ROSI</name>
<dbReference type="Pfam" id="PF03107">
    <property type="entry name" value="C1_2"/>
    <property type="match status" value="4"/>
</dbReference>
<accession>A0A1R3KAS0</accession>
<dbReference type="PANTHER" id="PTHR32410">
    <property type="entry name" value="CYSTEINE/HISTIDINE-RICH C1 DOMAIN FAMILY PROTEIN"/>
    <property type="match status" value="1"/>
</dbReference>
<gene>
    <name evidence="3" type="ORF">COLO4_09861</name>
</gene>
<reference evidence="4" key="1">
    <citation type="submission" date="2013-09" db="EMBL/GenBank/DDBJ databases">
        <title>Corchorus olitorius genome sequencing.</title>
        <authorList>
            <person name="Alam M."/>
            <person name="Haque M.S."/>
            <person name="Islam M.S."/>
            <person name="Emdad E.M."/>
            <person name="Islam M.M."/>
            <person name="Ahmed B."/>
            <person name="Halim A."/>
            <person name="Hossen Q.M.M."/>
            <person name="Hossain M.Z."/>
            <person name="Ahmed R."/>
            <person name="Khan M.M."/>
            <person name="Islam R."/>
            <person name="Rashid M.M."/>
            <person name="Khan S.A."/>
            <person name="Rahman M.S."/>
            <person name="Alam M."/>
            <person name="Yahiya A.S."/>
            <person name="Khan M.S."/>
            <person name="Azam M.S."/>
            <person name="Haque T."/>
            <person name="Lashkar M.Z.H."/>
            <person name="Akhand A.I."/>
            <person name="Morshed G."/>
            <person name="Roy S."/>
            <person name="Uddin K.S."/>
            <person name="Rabeya T."/>
            <person name="Hossain A.S."/>
            <person name="Chowdhury A."/>
            <person name="Snigdha A.R."/>
            <person name="Mortoza M.S."/>
            <person name="Matin S.A."/>
            <person name="Hoque S.M.E."/>
            <person name="Islam M.K."/>
            <person name="Roy D.K."/>
            <person name="Haider R."/>
            <person name="Moosa M.M."/>
            <person name="Elias S.M."/>
            <person name="Hasan A.M."/>
            <person name="Jahan S."/>
            <person name="Shafiuddin M."/>
            <person name="Mahmood N."/>
            <person name="Shommy N.S."/>
        </authorList>
    </citation>
    <scope>NUCLEOTIDE SEQUENCE [LARGE SCALE GENOMIC DNA]</scope>
    <source>
        <strain evidence="4">cv. O-4</strain>
    </source>
</reference>
<dbReference type="STRING" id="93759.A0A1R3KAS0"/>